<proteinExistence type="predicted"/>
<sequence length="31" mass="3832">MFLSIIYIISYIFSRMKTGLEWEERLLCMED</sequence>
<organism evidence="1 2">
    <name type="scientific">Ktedonobacter racemifer DSM 44963</name>
    <dbReference type="NCBI Taxonomy" id="485913"/>
    <lineage>
        <taxon>Bacteria</taxon>
        <taxon>Bacillati</taxon>
        <taxon>Chloroflexota</taxon>
        <taxon>Ktedonobacteria</taxon>
        <taxon>Ktedonobacterales</taxon>
        <taxon>Ktedonobacteraceae</taxon>
        <taxon>Ktedonobacter</taxon>
    </lineage>
</organism>
<name>D6TVJ2_KTERA</name>
<dbReference type="Proteomes" id="UP000004508">
    <property type="component" value="Unassembled WGS sequence"/>
</dbReference>
<reference evidence="1 2" key="1">
    <citation type="journal article" date="2011" name="Stand. Genomic Sci.">
        <title>Non-contiguous finished genome sequence and contextual data of the filamentous soil bacterium Ktedonobacter racemifer type strain (SOSP1-21).</title>
        <authorList>
            <person name="Chang Y.J."/>
            <person name="Land M."/>
            <person name="Hauser L."/>
            <person name="Chertkov O."/>
            <person name="Del Rio T.G."/>
            <person name="Nolan M."/>
            <person name="Copeland A."/>
            <person name="Tice H."/>
            <person name="Cheng J.F."/>
            <person name="Lucas S."/>
            <person name="Han C."/>
            <person name="Goodwin L."/>
            <person name="Pitluck S."/>
            <person name="Ivanova N."/>
            <person name="Ovchinikova G."/>
            <person name="Pati A."/>
            <person name="Chen A."/>
            <person name="Palaniappan K."/>
            <person name="Mavromatis K."/>
            <person name="Liolios K."/>
            <person name="Brettin T."/>
            <person name="Fiebig A."/>
            <person name="Rohde M."/>
            <person name="Abt B."/>
            <person name="Goker M."/>
            <person name="Detter J.C."/>
            <person name="Woyke T."/>
            <person name="Bristow J."/>
            <person name="Eisen J.A."/>
            <person name="Markowitz V."/>
            <person name="Hugenholtz P."/>
            <person name="Kyrpides N.C."/>
            <person name="Klenk H.P."/>
            <person name="Lapidus A."/>
        </authorList>
    </citation>
    <scope>NUCLEOTIDE SEQUENCE [LARGE SCALE GENOMIC DNA]</scope>
    <source>
        <strain evidence="2">DSM 44963</strain>
    </source>
</reference>
<dbReference type="EMBL" id="ADVG01000003">
    <property type="protein sequence ID" value="EFH85395.1"/>
    <property type="molecule type" value="Genomic_DNA"/>
</dbReference>
<comment type="caution">
    <text evidence="1">The sequence shown here is derived from an EMBL/GenBank/DDBJ whole genome shotgun (WGS) entry which is preliminary data.</text>
</comment>
<dbReference type="AlphaFoldDB" id="D6TVJ2"/>
<evidence type="ECO:0000313" key="1">
    <source>
        <dbReference type="EMBL" id="EFH85395.1"/>
    </source>
</evidence>
<protein>
    <submittedName>
        <fullName evidence="1">Uncharacterized protein</fullName>
    </submittedName>
</protein>
<dbReference type="InParanoid" id="D6TVJ2"/>
<evidence type="ECO:0000313" key="2">
    <source>
        <dbReference type="Proteomes" id="UP000004508"/>
    </source>
</evidence>
<keyword evidence="2" id="KW-1185">Reference proteome</keyword>
<gene>
    <name evidence="1" type="ORF">Krac_6614</name>
</gene>
<accession>D6TVJ2</accession>